<dbReference type="RefSeq" id="WP_023849257.1">
    <property type="nucleotide sequence ID" value="NZ_CP047170.1"/>
</dbReference>
<dbReference type="SUPFAM" id="SSF50978">
    <property type="entry name" value="WD40 repeat-like"/>
    <property type="match status" value="1"/>
</dbReference>
<protein>
    <recommendedName>
        <fullName evidence="3">Anaphase-promoting complex subunit 4 WD40 domain-containing protein</fullName>
    </recommendedName>
</protein>
<accession>A0ABX7FG94</accession>
<sequence length="378" mass="39976">MTKHAAPPAMSLFDLIARTWDLGSAVRALRFNVIGSSVAVCLEDGTLAFLQMKDAEPPEMRMRTEADTGRMTIRPRSTALPHSIRTEKPLANPETGLCQVAQQGFVFVHRDGAEIWRATAKGQTLRVAKAGAGPVTALSALPDRQGILVARDRVLEVVSPENGASFGTVELAHNVQRIAPSPRADRTACWGGGHVTILRTDDLTPLSEIAVEGDPVCLEWSLDGRWLVGGGRDNALLLVDTEAGEDGRVAGFPAPVATVQFSAKAETMLASGGFRVVGWRCPDLPFGDNDGTPVETGKPGLTIVEAVAAHPTRALCAAGYANGLVTLCEIGKREEMMLLEGKADPVTALEWSPDGAHLAIGTASGKAAIATFPKAMFK</sequence>
<geneLocation type="plasmid" evidence="1 2">
    <name>p-SCP4</name>
</geneLocation>
<gene>
    <name evidence="1" type="ORF">GQA70_22630</name>
</gene>
<dbReference type="InterPro" id="IPR001680">
    <property type="entry name" value="WD40_rpt"/>
</dbReference>
<dbReference type="InterPro" id="IPR015943">
    <property type="entry name" value="WD40/YVTN_repeat-like_dom_sf"/>
</dbReference>
<reference evidence="1 2" key="1">
    <citation type="submission" date="2019-12" db="EMBL/GenBank/DDBJ databases">
        <title>Complete Genome Sequence of a Quorum-Sensing Bacterium,Rhodobacteraceae bacterium C31, Isolated from a marine microalgae symbiotic bacteria.</title>
        <authorList>
            <person name="Zhang Y."/>
        </authorList>
    </citation>
    <scope>NUCLEOTIDE SEQUENCE [LARGE SCALE GENOMIC DNA]</scope>
    <source>
        <strain evidence="1 2">C31</strain>
        <plasmid evidence="1 2">p-SCP4</plasmid>
    </source>
</reference>
<dbReference type="EMBL" id="CP047170">
    <property type="protein sequence ID" value="QRF69145.1"/>
    <property type="molecule type" value="Genomic_DNA"/>
</dbReference>
<dbReference type="Pfam" id="PF00400">
    <property type="entry name" value="WD40"/>
    <property type="match status" value="1"/>
</dbReference>
<evidence type="ECO:0000313" key="2">
    <source>
        <dbReference type="Proteomes" id="UP000596387"/>
    </source>
</evidence>
<dbReference type="SMART" id="SM00320">
    <property type="entry name" value="WD40"/>
    <property type="match status" value="4"/>
</dbReference>
<dbReference type="Gene3D" id="2.130.10.10">
    <property type="entry name" value="YVTN repeat-like/Quinoprotein amine dehydrogenase"/>
    <property type="match status" value="2"/>
</dbReference>
<organism evidence="1 2">
    <name type="scientific">Ponticoccus alexandrii</name>
    <dbReference type="NCBI Taxonomy" id="1943633"/>
    <lineage>
        <taxon>Bacteria</taxon>
        <taxon>Pseudomonadati</taxon>
        <taxon>Pseudomonadota</taxon>
        <taxon>Alphaproteobacteria</taxon>
        <taxon>Rhodobacterales</taxon>
        <taxon>Roseobacteraceae</taxon>
        <taxon>Ponticoccus</taxon>
    </lineage>
</organism>
<evidence type="ECO:0000313" key="1">
    <source>
        <dbReference type="EMBL" id="QRF69145.1"/>
    </source>
</evidence>
<name>A0ABX7FG94_9RHOB</name>
<dbReference type="Proteomes" id="UP000596387">
    <property type="component" value="Plasmid p-SCP4"/>
</dbReference>
<keyword evidence="2" id="KW-1185">Reference proteome</keyword>
<evidence type="ECO:0008006" key="3">
    <source>
        <dbReference type="Google" id="ProtNLM"/>
    </source>
</evidence>
<keyword evidence="1" id="KW-0614">Plasmid</keyword>
<dbReference type="PANTHER" id="PTHR19879">
    <property type="entry name" value="TRANSCRIPTION INITIATION FACTOR TFIID"/>
    <property type="match status" value="1"/>
</dbReference>
<proteinExistence type="predicted"/>
<dbReference type="InterPro" id="IPR036322">
    <property type="entry name" value="WD40_repeat_dom_sf"/>
</dbReference>
<dbReference type="PANTHER" id="PTHR19879:SF9">
    <property type="entry name" value="TRANSCRIPTION INITIATION FACTOR TFIID SUBUNIT 5"/>
    <property type="match status" value="1"/>
</dbReference>